<dbReference type="Proteomes" id="UP001143856">
    <property type="component" value="Unassembled WGS sequence"/>
</dbReference>
<evidence type="ECO:0000313" key="2">
    <source>
        <dbReference type="Proteomes" id="UP001143856"/>
    </source>
</evidence>
<accession>A0ACC1NQL3</accession>
<evidence type="ECO:0000313" key="1">
    <source>
        <dbReference type="EMBL" id="KAJ2981151.1"/>
    </source>
</evidence>
<protein>
    <submittedName>
        <fullName evidence="1">Uncharacterized protein</fullName>
    </submittedName>
</protein>
<comment type="caution">
    <text evidence="1">The sequence shown here is derived from an EMBL/GenBank/DDBJ whole genome shotgun (WGS) entry which is preliminary data.</text>
</comment>
<sequence>MPSPEANKRRPRRVSFAEPEPSDNTPAHPDSQNNPNSPRPAINNNNNNNTRRPHPPSPSPHISSPPSSTCPAPQTATPAADKLAGLFAHTVTNTPQGLVVNGVLQPRGIAHSELRNTHPQLQLPPQASFNLTTPPYLHNTGYPCQPTNMASSVGAGMTPDPNAIHYQPPVPDTTYGPYQHTYVPRADPSGPQYMMANGMAVPGGPSFYAPPAFPYQQVQPQTFLPMHTPVVHGPPFGFFMNASFIQVGQQHGGMASSFVPTNLEQTTPQSGIATAPIPVTASSNQPPFLQAYPMQATQVNFQPGPMPPMAYPSTPNIPAFVATGGGQPTPPANAYFPGGGNVGGFEMGKTKAELDAETQYNAQHNQMNEPQGIKPADDDISRMYWCRELDGQWVSRSRFSLDRMGNFRWYVAPNGVFYAKMLVE</sequence>
<gene>
    <name evidence="1" type="ORF">NUW58_g6759</name>
</gene>
<name>A0ACC1NQL3_9PEZI</name>
<dbReference type="EMBL" id="JAPDGR010001596">
    <property type="protein sequence ID" value="KAJ2981151.1"/>
    <property type="molecule type" value="Genomic_DNA"/>
</dbReference>
<reference evidence="1" key="1">
    <citation type="submission" date="2022-10" db="EMBL/GenBank/DDBJ databases">
        <title>Genome Sequence of Xylaria curta.</title>
        <authorList>
            <person name="Buettner E."/>
        </authorList>
    </citation>
    <scope>NUCLEOTIDE SEQUENCE</scope>
    <source>
        <strain evidence="1">Babe10</strain>
    </source>
</reference>
<proteinExistence type="predicted"/>
<keyword evidence="2" id="KW-1185">Reference proteome</keyword>
<organism evidence="1 2">
    <name type="scientific">Xylaria curta</name>
    <dbReference type="NCBI Taxonomy" id="42375"/>
    <lineage>
        <taxon>Eukaryota</taxon>
        <taxon>Fungi</taxon>
        <taxon>Dikarya</taxon>
        <taxon>Ascomycota</taxon>
        <taxon>Pezizomycotina</taxon>
        <taxon>Sordariomycetes</taxon>
        <taxon>Xylariomycetidae</taxon>
        <taxon>Xylariales</taxon>
        <taxon>Xylariaceae</taxon>
        <taxon>Xylaria</taxon>
    </lineage>
</organism>